<dbReference type="InterPro" id="IPR003660">
    <property type="entry name" value="HAMP_dom"/>
</dbReference>
<feature type="modified residue" description="4-aspartylphosphate" evidence="17">
    <location>
        <position position="583"/>
    </location>
</feature>
<dbReference type="HOGENOM" id="CLU_003289_0_0_6"/>
<dbReference type="PANTHER" id="PTHR45339:SF1">
    <property type="entry name" value="HYBRID SIGNAL TRANSDUCTION HISTIDINE KINASE J"/>
    <property type="match status" value="1"/>
</dbReference>
<feature type="domain" description="Response regulatory" evidence="21">
    <location>
        <begin position="1282"/>
        <end position="1398"/>
    </location>
</feature>
<dbReference type="InterPro" id="IPR003594">
    <property type="entry name" value="HATPase_dom"/>
</dbReference>
<comment type="catalytic activity">
    <reaction evidence="1">
        <text>ATP + protein L-histidine = ADP + protein N-phospho-L-histidine.</text>
        <dbReference type="EC" id="2.7.13.3"/>
    </reaction>
</comment>
<dbReference type="SMART" id="SM00304">
    <property type="entry name" value="HAMP"/>
    <property type="match status" value="1"/>
</dbReference>
<evidence type="ECO:0000256" key="7">
    <source>
        <dbReference type="ARBA" id="ARBA00022692"/>
    </source>
</evidence>
<dbReference type="Pfam" id="PF00211">
    <property type="entry name" value="Guanylate_cyc"/>
    <property type="match status" value="1"/>
</dbReference>
<keyword evidence="13 19" id="KW-0472">Membrane</keyword>
<evidence type="ECO:0000259" key="21">
    <source>
        <dbReference type="PROSITE" id="PS50110"/>
    </source>
</evidence>
<dbReference type="SMART" id="SM00448">
    <property type="entry name" value="REC"/>
    <property type="match status" value="3"/>
</dbReference>
<feature type="coiled-coil region" evidence="18">
    <location>
        <begin position="254"/>
        <end position="288"/>
    </location>
</feature>
<feature type="domain" description="HAMP" evidence="23">
    <location>
        <begin position="183"/>
        <end position="234"/>
    </location>
</feature>
<evidence type="ECO:0000256" key="1">
    <source>
        <dbReference type="ARBA" id="ARBA00000085"/>
    </source>
</evidence>
<evidence type="ECO:0000259" key="20">
    <source>
        <dbReference type="PROSITE" id="PS50109"/>
    </source>
</evidence>
<evidence type="ECO:0000256" key="17">
    <source>
        <dbReference type="PROSITE-ProRule" id="PRU00169"/>
    </source>
</evidence>
<dbReference type="InterPro" id="IPR033417">
    <property type="entry name" value="CHASE8"/>
</dbReference>
<feature type="domain" description="Response regulatory" evidence="21">
    <location>
        <begin position="533"/>
        <end position="648"/>
    </location>
</feature>
<dbReference type="SUPFAM" id="SSF158472">
    <property type="entry name" value="HAMP domain-like"/>
    <property type="match status" value="1"/>
</dbReference>
<protein>
    <recommendedName>
        <fullName evidence="15">Sensory/regulatory protein RpfC</fullName>
        <ecNumber evidence="3">2.7.13.3</ecNumber>
    </recommendedName>
</protein>
<keyword evidence="11 19" id="KW-1133">Transmembrane helix</keyword>
<dbReference type="Proteomes" id="UP000005744">
    <property type="component" value="Unassembled WGS sequence"/>
</dbReference>
<dbReference type="FunFam" id="1.10.287.130:FF:000002">
    <property type="entry name" value="Two-component osmosensing histidine kinase"/>
    <property type="match status" value="1"/>
</dbReference>
<evidence type="ECO:0000259" key="23">
    <source>
        <dbReference type="PROSITE" id="PS50885"/>
    </source>
</evidence>
<feature type="modified residue" description="4-aspartylphosphate" evidence="17">
    <location>
        <position position="724"/>
    </location>
</feature>
<dbReference type="Gene3D" id="3.30.565.10">
    <property type="entry name" value="Histidine kinase-like ATPase, C-terminal domain"/>
    <property type="match status" value="1"/>
</dbReference>
<dbReference type="CDD" id="cd06225">
    <property type="entry name" value="HAMP"/>
    <property type="match status" value="1"/>
</dbReference>
<feature type="domain" description="Histidine kinase" evidence="20">
    <location>
        <begin position="288"/>
        <end position="513"/>
    </location>
</feature>
<feature type="transmembrane region" description="Helical" evidence="19">
    <location>
        <begin position="13"/>
        <end position="34"/>
    </location>
</feature>
<dbReference type="CDD" id="cd00156">
    <property type="entry name" value="REC"/>
    <property type="match status" value="1"/>
</dbReference>
<dbReference type="InterPro" id="IPR008207">
    <property type="entry name" value="Sig_transdc_His_kin_Hpt_dom"/>
</dbReference>
<dbReference type="CDD" id="cd07302">
    <property type="entry name" value="CHD"/>
    <property type="match status" value="1"/>
</dbReference>
<accession>I3CDF2</accession>
<evidence type="ECO:0000256" key="19">
    <source>
        <dbReference type="SAM" id="Phobius"/>
    </source>
</evidence>
<keyword evidence="10" id="KW-0067">ATP-binding</keyword>
<dbReference type="InterPro" id="IPR001789">
    <property type="entry name" value="Sig_transdc_resp-reg_receiver"/>
</dbReference>
<comment type="subcellular location">
    <subcellularLocation>
        <location evidence="2">Cell membrane</location>
        <topology evidence="2">Multi-pass membrane protein</topology>
    </subcellularLocation>
</comment>
<dbReference type="GO" id="GO:0004016">
    <property type="term" value="F:adenylate cyclase activity"/>
    <property type="evidence" value="ECO:0007669"/>
    <property type="project" value="UniProtKB-ARBA"/>
</dbReference>
<feature type="domain" description="Response regulatory" evidence="21">
    <location>
        <begin position="675"/>
        <end position="794"/>
    </location>
</feature>
<sequence length="1636" mass="182739">MRAFANFSIRYKLIFITMLTNIVALLVASTFFAVNEVNSLRAAMIRDYTVLAKVLGANSTAPLTFLAPEAAKESLASLSFEPNVTAAVIYDEQGSVFAVYQRDESISFTPPPREDPHYRFQSDHLDIFEQIIFKNKPIGSVYIQSDLGRINSLLSEYVFIILAILLVCIALAFGVSMFLQPLISRPILHLVETARLIGKQGDYGIRARSYGNDELGLLVKGFNNMLSQIQKRDQMLAKHREHLEEQVSLRTAELSFTNQALEKTIQDLQEAKEAAEAASQTKSEFLANMSHEIRTPMNAVIGMAGLLRETHLNQQQRDFVETIRTSSDTLLCLINDILDFSKIDAGKLELEENLFDLRECVESALDLVAPRAAEKNLELTAFFDHEMQRVPEYLCGDVTRLRQILVNLLTNAVKFTEKGEVVVMISAQPLLEEKQIELYFAVKDTGIGIPPDRINRLFQSFSQVDASMTRKYGGSGLGLAISKHLCELMKGRIWIDSELGKGSTFHFTITAQVGENPNIQNVSDVSVELEGKRLLIIDDNATNLRILKLQAQQWGMVVEEAFSGKEALARLAQPTKFDLLILDMQMPEMDGITLAYEIRKLYSIETLPIIMLTSLGRHHADISPHLFSAYLTKPVKAKHLLTVVKSIFNPKAVSADEVNHITVTDQNMAKKHPLRILLAEDNLTNQKVAIHLLHRLGYSADIASNGKEAVEAVARQMYDVILMDVQMPEMDGFEATQQIRERWQYFTTHNPYIIAMTAHALQGYREKCLAAGMDDYITKPVRREELMTALWHCPSRLKKIESGLTGKPQTETLPTVTTVVAQPEQALPHVDIQNTITTSTIMTDNTQLIVLTEQLQAALSALIGDDEPELAQELMTTYLEGSEGLIAQLITAIANPHAIDLPLLAQVTHSLKSSSASLGATELAEHCKEVEHQSRQGDSTDIVVKTQRVIREFAYVKQALERLLGLEPSTLPTLSEENTNAVASSTTVAVTDLESLENQIHESLTQLVGDERALLLELVETYLRDSQLLVENIQTYPEKQDLNIVERASHSLKSSSASLGAIELSEWCRQIEAHARQAETQALSEKVANLVAEYQQVKLVLERFFLPITPSANVNNLQTVDDVVRVSEEVPTTVEQLIKNVKEALLTITGEEDAVLFNEFISSYLQESEQAMQALQQAVLQQDTGKIIKLNHTFKVNSVNIGLSRLSLLSQQLEQSARNYKINSLSQIFSLLTEEYQQVKNALNQIKHPSITTELKKKSLLATVKEENEGFTIVNPIPANVKILVVDDQPYDSLLVSAYLREEGYNVLVASTGQEALELVINQVPNLVLSDVMMPEMDGFEVCRQIKARHESILTPVVLLTALEGRTERIKGIQAGADEFISKPINREELIARIRSLLRYQCVRQQLEEAQKSQLKNVFKRYVSPKLVDEILATPQKAEIVLANQKNRLNGVIMFADLRGFTTMSEFLQPVEVVDLLNEFFTMLTEIGYQYDGTIFNMAGDCLLIGFGVPFPQEDAALRAIQAAIDMQFAFITLRQTWQTEYQVDVGLGIGVNKGEVIVGNVGSPNYMNYTVIGDTVNVASRLVNLAERGEIILSASVYQMIKEISFTYPIDPLAPVQLKGKSSLQQIYRIMCPSA</sequence>
<dbReference type="SUPFAM" id="SSF47226">
    <property type="entry name" value="Histidine-containing phosphotransfer domain, HPT domain"/>
    <property type="match status" value="3"/>
</dbReference>
<dbReference type="SUPFAM" id="SSF52172">
    <property type="entry name" value="CheY-like"/>
    <property type="match status" value="3"/>
</dbReference>
<dbReference type="Pfam" id="PF00072">
    <property type="entry name" value="Response_reg"/>
    <property type="match status" value="3"/>
</dbReference>
<keyword evidence="9 25" id="KW-0418">Kinase</keyword>
<feature type="domain" description="HPt" evidence="24">
    <location>
        <begin position="1011"/>
        <end position="1104"/>
    </location>
</feature>
<organism evidence="25 26">
    <name type="scientific">Beggiatoa alba B18LD</name>
    <dbReference type="NCBI Taxonomy" id="395493"/>
    <lineage>
        <taxon>Bacteria</taxon>
        <taxon>Pseudomonadati</taxon>
        <taxon>Pseudomonadota</taxon>
        <taxon>Gammaproteobacteria</taxon>
        <taxon>Thiotrichales</taxon>
        <taxon>Thiotrichaceae</taxon>
        <taxon>Beggiatoa</taxon>
    </lineage>
</organism>
<dbReference type="Pfam" id="PF00672">
    <property type="entry name" value="HAMP"/>
    <property type="match status" value="1"/>
</dbReference>
<dbReference type="Gene3D" id="6.10.340.10">
    <property type="match status" value="1"/>
</dbReference>
<dbReference type="PROSITE" id="PS50894">
    <property type="entry name" value="HPT"/>
    <property type="match status" value="3"/>
</dbReference>
<evidence type="ECO:0000256" key="15">
    <source>
        <dbReference type="ARBA" id="ARBA00068150"/>
    </source>
</evidence>
<keyword evidence="4" id="KW-1003">Cell membrane</keyword>
<dbReference type="OrthoDB" id="5618806at2"/>
<evidence type="ECO:0000256" key="4">
    <source>
        <dbReference type="ARBA" id="ARBA00022475"/>
    </source>
</evidence>
<dbReference type="PROSITE" id="PS50110">
    <property type="entry name" value="RESPONSE_REGULATORY"/>
    <property type="match status" value="3"/>
</dbReference>
<dbReference type="CDD" id="cd17546">
    <property type="entry name" value="REC_hyHK_CKI1_RcsC-like"/>
    <property type="match status" value="1"/>
</dbReference>
<dbReference type="SUPFAM" id="SSF55874">
    <property type="entry name" value="ATPase domain of HSP90 chaperone/DNA topoisomerase II/histidine kinase"/>
    <property type="match status" value="1"/>
</dbReference>
<evidence type="ECO:0000256" key="3">
    <source>
        <dbReference type="ARBA" id="ARBA00012438"/>
    </source>
</evidence>
<feature type="domain" description="Guanylate cyclase" evidence="22">
    <location>
        <begin position="1452"/>
        <end position="1584"/>
    </location>
</feature>
<dbReference type="Gene3D" id="1.10.287.130">
    <property type="match status" value="1"/>
</dbReference>
<evidence type="ECO:0000256" key="13">
    <source>
        <dbReference type="ARBA" id="ARBA00023136"/>
    </source>
</evidence>
<dbReference type="Pfam" id="PF00512">
    <property type="entry name" value="HisKA"/>
    <property type="match status" value="1"/>
</dbReference>
<dbReference type="SUPFAM" id="SSF55073">
    <property type="entry name" value="Nucleotide cyclase"/>
    <property type="match status" value="1"/>
</dbReference>
<dbReference type="PROSITE" id="PS50109">
    <property type="entry name" value="HIS_KIN"/>
    <property type="match status" value="1"/>
</dbReference>
<keyword evidence="26" id="KW-1185">Reference proteome</keyword>
<dbReference type="Gene3D" id="3.30.70.1230">
    <property type="entry name" value="Nucleotide cyclase"/>
    <property type="match status" value="1"/>
</dbReference>
<name>I3CDF2_9GAMM</name>
<dbReference type="RefSeq" id="WP_002683752.1">
    <property type="nucleotide sequence ID" value="NZ_JH600070.1"/>
</dbReference>
<dbReference type="InterPro" id="IPR005467">
    <property type="entry name" value="His_kinase_dom"/>
</dbReference>
<dbReference type="STRING" id="395493.BegalDRAFT_0733"/>
<dbReference type="InterPro" id="IPR029787">
    <property type="entry name" value="Nucleotide_cyclase"/>
</dbReference>
<feature type="domain" description="HPt" evidence="24">
    <location>
        <begin position="1153"/>
        <end position="1246"/>
    </location>
</feature>
<dbReference type="CDD" id="cd00082">
    <property type="entry name" value="HisKA"/>
    <property type="match status" value="1"/>
</dbReference>
<evidence type="ECO:0000256" key="9">
    <source>
        <dbReference type="ARBA" id="ARBA00022777"/>
    </source>
</evidence>
<evidence type="ECO:0000256" key="2">
    <source>
        <dbReference type="ARBA" id="ARBA00004651"/>
    </source>
</evidence>
<keyword evidence="6" id="KW-0808">Transferase</keyword>
<dbReference type="InterPro" id="IPR036641">
    <property type="entry name" value="HPT_dom_sf"/>
</dbReference>
<keyword evidence="5 17" id="KW-0597">Phosphoprotein</keyword>
<evidence type="ECO:0000256" key="14">
    <source>
        <dbReference type="ARBA" id="ARBA00064003"/>
    </source>
</evidence>
<dbReference type="SMART" id="SM00388">
    <property type="entry name" value="HisKA"/>
    <property type="match status" value="1"/>
</dbReference>
<feature type="modified residue" description="4-aspartylphosphate" evidence="17">
    <location>
        <position position="1331"/>
    </location>
</feature>
<gene>
    <name evidence="25" type="ORF">BegalDRAFT_0733</name>
</gene>
<keyword evidence="12" id="KW-0902">Two-component regulatory system</keyword>
<evidence type="ECO:0000313" key="25">
    <source>
        <dbReference type="EMBL" id="EIJ41645.1"/>
    </source>
</evidence>
<dbReference type="Pfam" id="PF02518">
    <property type="entry name" value="HATPase_c"/>
    <property type="match status" value="1"/>
</dbReference>
<dbReference type="CDD" id="cd17538">
    <property type="entry name" value="REC_D1_PleD-like"/>
    <property type="match status" value="1"/>
</dbReference>
<dbReference type="PROSITE" id="PS50125">
    <property type="entry name" value="GUANYLATE_CYCLASE_2"/>
    <property type="match status" value="1"/>
</dbReference>
<evidence type="ECO:0000256" key="6">
    <source>
        <dbReference type="ARBA" id="ARBA00022679"/>
    </source>
</evidence>
<dbReference type="eggNOG" id="COG0642">
    <property type="taxonomic scope" value="Bacteria"/>
</dbReference>
<feature type="modified residue" description="Phosphohistidine" evidence="16">
    <location>
        <position position="909"/>
    </location>
</feature>
<evidence type="ECO:0000256" key="16">
    <source>
        <dbReference type="PROSITE-ProRule" id="PRU00110"/>
    </source>
</evidence>
<feature type="modified residue" description="Phosphohistidine" evidence="16">
    <location>
        <position position="1050"/>
    </location>
</feature>
<proteinExistence type="predicted"/>
<dbReference type="EC" id="2.7.13.3" evidence="3"/>
<reference evidence="25 26" key="1">
    <citation type="submission" date="2011-11" db="EMBL/GenBank/DDBJ databases">
        <title>Improved High-Quality Draft sequence of Beggiatoa alba B18lD.</title>
        <authorList>
            <consortium name="US DOE Joint Genome Institute"/>
            <person name="Lucas S."/>
            <person name="Han J."/>
            <person name="Lapidus A."/>
            <person name="Cheng J.-F."/>
            <person name="Goodwin L."/>
            <person name="Pitluck S."/>
            <person name="Peters L."/>
            <person name="Mikhailova N."/>
            <person name="Held B."/>
            <person name="Detter J.C."/>
            <person name="Han C."/>
            <person name="Tapia R."/>
            <person name="Land M."/>
            <person name="Hauser L."/>
            <person name="Kyrpides N."/>
            <person name="Ivanova N."/>
            <person name="Pagani I."/>
            <person name="Samuel K."/>
            <person name="Teske A."/>
            <person name="Mueller J."/>
            <person name="Woyke T."/>
        </authorList>
    </citation>
    <scope>NUCLEOTIDE SEQUENCE [LARGE SCALE GENOMIC DNA]</scope>
    <source>
        <strain evidence="25 26">B18LD</strain>
    </source>
</reference>
<evidence type="ECO:0000256" key="5">
    <source>
        <dbReference type="ARBA" id="ARBA00022553"/>
    </source>
</evidence>
<dbReference type="InterPro" id="IPR004358">
    <property type="entry name" value="Sig_transdc_His_kin-like_C"/>
</dbReference>
<evidence type="ECO:0000259" key="22">
    <source>
        <dbReference type="PROSITE" id="PS50125"/>
    </source>
</evidence>
<keyword evidence="7 19" id="KW-0812">Transmembrane</keyword>
<dbReference type="GO" id="GO:0005524">
    <property type="term" value="F:ATP binding"/>
    <property type="evidence" value="ECO:0007669"/>
    <property type="project" value="UniProtKB-KW"/>
</dbReference>
<dbReference type="Pfam" id="PF17152">
    <property type="entry name" value="CHASE8"/>
    <property type="match status" value="1"/>
</dbReference>
<feature type="transmembrane region" description="Helical" evidence="19">
    <location>
        <begin position="157"/>
        <end position="179"/>
    </location>
</feature>
<dbReference type="InterPro" id="IPR036890">
    <property type="entry name" value="HATPase_C_sf"/>
</dbReference>
<dbReference type="SMART" id="SM00387">
    <property type="entry name" value="HATPase_c"/>
    <property type="match status" value="1"/>
</dbReference>
<dbReference type="PRINTS" id="PR00344">
    <property type="entry name" value="BCTRLSENSOR"/>
</dbReference>
<feature type="domain" description="HPt" evidence="24">
    <location>
        <begin position="867"/>
        <end position="967"/>
    </location>
</feature>
<evidence type="ECO:0000256" key="8">
    <source>
        <dbReference type="ARBA" id="ARBA00022741"/>
    </source>
</evidence>
<dbReference type="InterPro" id="IPR001054">
    <property type="entry name" value="A/G_cyclase"/>
</dbReference>
<keyword evidence="18" id="KW-0175">Coiled coil</keyword>
<keyword evidence="8" id="KW-0547">Nucleotide-binding</keyword>
<dbReference type="SMART" id="SM00073">
    <property type="entry name" value="HPT"/>
    <property type="match status" value="3"/>
</dbReference>
<dbReference type="GO" id="GO:0009190">
    <property type="term" value="P:cyclic nucleotide biosynthetic process"/>
    <property type="evidence" value="ECO:0007669"/>
    <property type="project" value="InterPro"/>
</dbReference>
<evidence type="ECO:0000256" key="18">
    <source>
        <dbReference type="SAM" id="Coils"/>
    </source>
</evidence>
<evidence type="ECO:0000256" key="11">
    <source>
        <dbReference type="ARBA" id="ARBA00022989"/>
    </source>
</evidence>
<evidence type="ECO:0000259" key="24">
    <source>
        <dbReference type="PROSITE" id="PS50894"/>
    </source>
</evidence>
<dbReference type="InterPro" id="IPR036097">
    <property type="entry name" value="HisK_dim/P_sf"/>
</dbReference>
<comment type="subunit">
    <text evidence="14">At low DSF concentrations, interacts with RpfF.</text>
</comment>
<dbReference type="FunFam" id="3.30.565.10:FF:000010">
    <property type="entry name" value="Sensor histidine kinase RcsC"/>
    <property type="match status" value="1"/>
</dbReference>
<dbReference type="PANTHER" id="PTHR45339">
    <property type="entry name" value="HYBRID SIGNAL TRANSDUCTION HISTIDINE KINASE J"/>
    <property type="match status" value="1"/>
</dbReference>
<dbReference type="eggNOG" id="COG2205">
    <property type="taxonomic scope" value="Bacteria"/>
</dbReference>
<dbReference type="EMBL" id="JH600070">
    <property type="protein sequence ID" value="EIJ41645.1"/>
    <property type="molecule type" value="Genomic_DNA"/>
</dbReference>
<dbReference type="InterPro" id="IPR011006">
    <property type="entry name" value="CheY-like_superfamily"/>
</dbReference>
<evidence type="ECO:0000256" key="10">
    <source>
        <dbReference type="ARBA" id="ARBA00022840"/>
    </source>
</evidence>
<dbReference type="CDD" id="cd16922">
    <property type="entry name" value="HATPase_EvgS-ArcB-TorS-like"/>
    <property type="match status" value="1"/>
</dbReference>
<dbReference type="Pfam" id="PF01627">
    <property type="entry name" value="Hpt"/>
    <property type="match status" value="3"/>
</dbReference>
<dbReference type="SUPFAM" id="SSF47384">
    <property type="entry name" value="Homodimeric domain of signal transducing histidine kinase"/>
    <property type="match status" value="1"/>
</dbReference>
<dbReference type="Gene3D" id="1.20.120.160">
    <property type="entry name" value="HPT domain"/>
    <property type="match status" value="3"/>
</dbReference>
<dbReference type="InterPro" id="IPR003661">
    <property type="entry name" value="HisK_dim/P_dom"/>
</dbReference>
<dbReference type="PROSITE" id="PS50885">
    <property type="entry name" value="HAMP"/>
    <property type="match status" value="1"/>
</dbReference>
<evidence type="ECO:0000256" key="12">
    <source>
        <dbReference type="ARBA" id="ARBA00023012"/>
    </source>
</evidence>
<evidence type="ECO:0000313" key="26">
    <source>
        <dbReference type="Proteomes" id="UP000005744"/>
    </source>
</evidence>
<feature type="modified residue" description="Phosphohistidine" evidence="16">
    <location>
        <position position="1192"/>
    </location>
</feature>
<dbReference type="SMART" id="SM00044">
    <property type="entry name" value="CYCc"/>
    <property type="match status" value="1"/>
</dbReference>
<dbReference type="GO" id="GO:0005886">
    <property type="term" value="C:plasma membrane"/>
    <property type="evidence" value="ECO:0007669"/>
    <property type="project" value="UniProtKB-SubCell"/>
</dbReference>
<dbReference type="GO" id="GO:0000155">
    <property type="term" value="F:phosphorelay sensor kinase activity"/>
    <property type="evidence" value="ECO:0007669"/>
    <property type="project" value="InterPro"/>
</dbReference>
<dbReference type="Gene3D" id="3.40.50.2300">
    <property type="match status" value="3"/>
</dbReference>